<keyword evidence="1" id="KW-0880">Kelch repeat</keyword>
<dbReference type="Proteomes" id="UP001378592">
    <property type="component" value="Unassembled WGS sequence"/>
</dbReference>
<comment type="caution">
    <text evidence="2">The sequence shown here is derived from an EMBL/GenBank/DDBJ whole genome shotgun (WGS) entry which is preliminary data.</text>
</comment>
<keyword evidence="3" id="KW-1185">Reference proteome</keyword>
<accession>A0AAN9W0C6</accession>
<dbReference type="EMBL" id="JAZDUA010000042">
    <property type="protein sequence ID" value="KAK7871222.1"/>
    <property type="molecule type" value="Genomic_DNA"/>
</dbReference>
<dbReference type="InterPro" id="IPR006652">
    <property type="entry name" value="Kelch_1"/>
</dbReference>
<proteinExistence type="predicted"/>
<name>A0AAN9W0C6_9ORTH</name>
<dbReference type="Pfam" id="PF07646">
    <property type="entry name" value="Kelch_2"/>
    <property type="match status" value="1"/>
</dbReference>
<dbReference type="PANTHER" id="PTHR46461:SF1">
    <property type="entry name" value="KELCH DOMAIN-CONTAINING PROTEIN 3"/>
    <property type="match status" value="1"/>
</dbReference>
<evidence type="ECO:0000313" key="2">
    <source>
        <dbReference type="EMBL" id="KAK7871222.1"/>
    </source>
</evidence>
<dbReference type="SUPFAM" id="SSF117281">
    <property type="entry name" value="Kelch motif"/>
    <property type="match status" value="1"/>
</dbReference>
<dbReference type="AlphaFoldDB" id="A0AAN9W0C6"/>
<sequence length="370" mass="41767">MHWTLHLNGAPRRVEHAAVALGDKIYFIGGYCETEVDFKKPIVVNLLNTRTYRWSILPTTNERELISETPYLLRGHSAAVYGDKIYVWGGRNYAAECDVLLCFDSVTLKWSRPKVTGSIPDARYGHTACVIDNCMYIFGGEHSSRPVQSNDVHCLDLLSMNWKRVYTNGDPPPCLSFSAVQAVGKRMYIFGGVCVGSTPTNYYPDIVYLDTSTRRWHKPIASGSKPPVRGKPSAFVHNGYFYVFGGYNARSGEHFNDIHRFHLEKNEWKIVKPLGELPKARHRHSSLLVGEKVFVFGGTSCFPFSSVSTGLTAMVLFHRNDVHVLDLSPSLRTLCLQVVIKHKLDTNILPQDLKRELFLISPEKSVVIYV</sequence>
<gene>
    <name evidence="2" type="ORF">R5R35_001086</name>
</gene>
<dbReference type="Pfam" id="PF24681">
    <property type="entry name" value="Kelch_KLHDC2_KLHL20_DRC7"/>
    <property type="match status" value="1"/>
</dbReference>
<dbReference type="Gene3D" id="2.120.10.80">
    <property type="entry name" value="Kelch-type beta propeller"/>
    <property type="match status" value="2"/>
</dbReference>
<dbReference type="PANTHER" id="PTHR46461">
    <property type="entry name" value="KELCH DOMAIN-CONTAINING PROTEIN 3"/>
    <property type="match status" value="1"/>
</dbReference>
<dbReference type="InterPro" id="IPR015915">
    <property type="entry name" value="Kelch-typ_b-propeller"/>
</dbReference>
<reference evidence="2 3" key="1">
    <citation type="submission" date="2024-03" db="EMBL/GenBank/DDBJ databases">
        <title>The genome assembly and annotation of the cricket Gryllus longicercus Weissman &amp; Gray.</title>
        <authorList>
            <person name="Szrajer S."/>
            <person name="Gray D."/>
            <person name="Ylla G."/>
        </authorList>
    </citation>
    <scope>NUCLEOTIDE SEQUENCE [LARGE SCALE GENOMIC DNA]</scope>
    <source>
        <strain evidence="2">DAG 2021-001</strain>
        <tissue evidence="2">Whole body minus gut</tissue>
    </source>
</reference>
<dbReference type="GO" id="GO:0005737">
    <property type="term" value="C:cytoplasm"/>
    <property type="evidence" value="ECO:0007669"/>
    <property type="project" value="TreeGrafter"/>
</dbReference>
<dbReference type="GO" id="GO:0003682">
    <property type="term" value="F:chromatin binding"/>
    <property type="evidence" value="ECO:0007669"/>
    <property type="project" value="InterPro"/>
</dbReference>
<dbReference type="SMART" id="SM00612">
    <property type="entry name" value="Kelch"/>
    <property type="match status" value="2"/>
</dbReference>
<organism evidence="2 3">
    <name type="scientific">Gryllus longicercus</name>
    <dbReference type="NCBI Taxonomy" id="2509291"/>
    <lineage>
        <taxon>Eukaryota</taxon>
        <taxon>Metazoa</taxon>
        <taxon>Ecdysozoa</taxon>
        <taxon>Arthropoda</taxon>
        <taxon>Hexapoda</taxon>
        <taxon>Insecta</taxon>
        <taxon>Pterygota</taxon>
        <taxon>Neoptera</taxon>
        <taxon>Polyneoptera</taxon>
        <taxon>Orthoptera</taxon>
        <taxon>Ensifera</taxon>
        <taxon>Gryllidea</taxon>
        <taxon>Grylloidea</taxon>
        <taxon>Gryllidae</taxon>
        <taxon>Gryllinae</taxon>
        <taxon>Gryllus</taxon>
    </lineage>
</organism>
<evidence type="ECO:0008006" key="4">
    <source>
        <dbReference type="Google" id="ProtNLM"/>
    </source>
</evidence>
<evidence type="ECO:0000313" key="3">
    <source>
        <dbReference type="Proteomes" id="UP001378592"/>
    </source>
</evidence>
<dbReference type="InterPro" id="IPR011498">
    <property type="entry name" value="Kelch_2"/>
</dbReference>
<dbReference type="InterPro" id="IPR052637">
    <property type="entry name" value="KLHDC3-like"/>
</dbReference>
<evidence type="ECO:0000256" key="1">
    <source>
        <dbReference type="ARBA" id="ARBA00022441"/>
    </source>
</evidence>
<protein>
    <recommendedName>
        <fullName evidence="4">Kelch domain-containing protein 3</fullName>
    </recommendedName>
</protein>